<organism evidence="2 3">
    <name type="scientific">Mariprofundus micogutta</name>
    <dbReference type="NCBI Taxonomy" id="1921010"/>
    <lineage>
        <taxon>Bacteria</taxon>
        <taxon>Pseudomonadati</taxon>
        <taxon>Pseudomonadota</taxon>
        <taxon>Candidatius Mariprofundia</taxon>
        <taxon>Mariprofundales</taxon>
        <taxon>Mariprofundaceae</taxon>
        <taxon>Mariprofundus</taxon>
    </lineage>
</organism>
<sequence length="953" mass="108967">MKKSDMRSVVSDRPLFYHHMEWILMHPRFGFLMMGLIALSFTHNQILAAILFLFFVGELGMRIAIMLNKRRTNPYRSSLNQKIDALFLVLDIVGIASLLITVFDIPIDAENAAAARLIRAFYLLRTLRMFRYLDIQSAMYSPTYGMLISLIILLSFFAEDTLMWIIIIFFAVELAIRLLIMRHMSYESKRDKMIEWGYWWIDTIATIVMIPAFAFIPYGGALRMLRLVRLLRPWMVIVRNLKEVMREGQFMQEINLIVLLLAVLSIGGGVIGHYTQADFDYSQNGVLDPTDQGMFAPIWFAFRMFTDPGNTVMFPHETSIAVFSVLAVIVGVFIFAFFIGIGAHIVSGLMAKLRNERLNITNHMVMLGWSKVAPFMVSRLKTISERSFSKLKLVVLNSSQETPDELIEHNWVSFRWGDLEDVKSLQRINLGHARQAIINIPDGHSSADNLAHATFSLIAVRKVNPEIYLNVATPGMSEPHLDTHHHMLQVGWDTTEFYNKPTVVLSQADVRANLLRNILSYRDFDQILERLMIPDRTEDSALQISEWGGTLQQEGDQITLSLPDGTHSMPLDILASRLMVRGVTLVAITDESGNSRPLYKACELNLPIRVPSILAVAISPNALFSETFFTIKKFNAIEAASPVQMTFKPIAVSKELNLLISGWVGSLPLLLKRLLDDFDRIHLTLIDDLTHEELADQTAYLKKRVNETAGACDRISIDMVTWDFSNMNFLRPYIETADRILLSRPQHMKTNAYAGISTVLSHLVTIVKEQGGNPDIFPILEGRDQARLLQEELDRFNIGLEIHVTVPDEFYGTYVAHTSYHMYRSENPDAYELQRTLRHTIDDLMGDVGDLDEMDIQTLQVNEALPDNAESLFSYLLSEGYVWIGYRLKDSYNWNDPLQNTIRKFFPREEDYSCLRQHQIILNPFGNPVSRHSWTEFRDNIVELIVIGEHETD</sequence>
<accession>A0A1L8CM66</accession>
<dbReference type="STRING" id="1921010.MMIC_P0964"/>
<gene>
    <name evidence="2" type="ORF">MMIC_P0964</name>
</gene>
<keyword evidence="2" id="KW-0406">Ion transport</keyword>
<name>A0A1L8CM66_9PROT</name>
<evidence type="ECO:0000313" key="2">
    <source>
        <dbReference type="EMBL" id="GAV20003.1"/>
    </source>
</evidence>
<reference evidence="2 3" key="1">
    <citation type="journal article" date="2017" name="Arch. Microbiol.">
        <title>Mariprofundus micogutta sp. nov., a novel iron-oxidizing zetaproteobacterium isolated from a deep-sea hydrothermal field at the Bayonnaise knoll of the Izu-Ogasawara arc, and a description of Mariprofundales ord. nov. and Zetaproteobacteria classis nov.</title>
        <authorList>
            <person name="Makita H."/>
            <person name="Tanaka E."/>
            <person name="Mitsunobu S."/>
            <person name="Miyazaki M."/>
            <person name="Nunoura T."/>
            <person name="Uematsu K."/>
            <person name="Takaki Y."/>
            <person name="Nishi S."/>
            <person name="Shimamura S."/>
            <person name="Takai K."/>
        </authorList>
    </citation>
    <scope>NUCLEOTIDE SEQUENCE [LARGE SCALE GENOMIC DNA]</scope>
    <source>
        <strain evidence="2 3">ET2</strain>
    </source>
</reference>
<feature type="transmembrane region" description="Helical" evidence="1">
    <location>
        <begin position="137"/>
        <end position="156"/>
    </location>
</feature>
<keyword evidence="3" id="KW-1185">Reference proteome</keyword>
<dbReference type="GO" id="GO:0034220">
    <property type="term" value="P:monoatomic ion transmembrane transport"/>
    <property type="evidence" value="ECO:0007669"/>
    <property type="project" value="UniProtKB-KW"/>
</dbReference>
<protein>
    <submittedName>
        <fullName evidence="2">Voltage-gated potassium channel</fullName>
    </submittedName>
</protein>
<proteinExistence type="predicted"/>
<evidence type="ECO:0000256" key="1">
    <source>
        <dbReference type="SAM" id="Phobius"/>
    </source>
</evidence>
<evidence type="ECO:0000313" key="3">
    <source>
        <dbReference type="Proteomes" id="UP000231632"/>
    </source>
</evidence>
<feature type="transmembrane region" description="Helical" evidence="1">
    <location>
        <begin position="21"/>
        <end position="40"/>
    </location>
</feature>
<keyword evidence="2" id="KW-0407">Ion channel</keyword>
<feature type="transmembrane region" description="Helical" evidence="1">
    <location>
        <begin position="162"/>
        <end position="180"/>
    </location>
</feature>
<keyword evidence="2" id="KW-0813">Transport</keyword>
<dbReference type="SUPFAM" id="SSF81324">
    <property type="entry name" value="Voltage-gated potassium channels"/>
    <property type="match status" value="1"/>
</dbReference>
<feature type="transmembrane region" description="Helical" evidence="1">
    <location>
        <begin position="85"/>
        <end position="107"/>
    </location>
</feature>
<dbReference type="Gene3D" id="3.40.50.720">
    <property type="entry name" value="NAD(P)-binding Rossmann-like Domain"/>
    <property type="match status" value="1"/>
</dbReference>
<feature type="transmembrane region" description="Helical" evidence="1">
    <location>
        <begin position="46"/>
        <end position="65"/>
    </location>
</feature>
<dbReference type="InterPro" id="IPR036291">
    <property type="entry name" value="NAD(P)-bd_dom_sf"/>
</dbReference>
<dbReference type="AlphaFoldDB" id="A0A1L8CM66"/>
<keyword evidence="1" id="KW-1133">Transmembrane helix</keyword>
<keyword evidence="1" id="KW-0812">Transmembrane</keyword>
<feature type="transmembrane region" description="Helical" evidence="1">
    <location>
        <begin position="254"/>
        <end position="274"/>
    </location>
</feature>
<keyword evidence="1" id="KW-0472">Membrane</keyword>
<feature type="transmembrane region" description="Helical" evidence="1">
    <location>
        <begin position="320"/>
        <end position="346"/>
    </location>
</feature>
<dbReference type="EMBL" id="BDFD01000006">
    <property type="protein sequence ID" value="GAV20003.1"/>
    <property type="molecule type" value="Genomic_DNA"/>
</dbReference>
<dbReference type="RefSeq" id="WP_227819361.1">
    <property type="nucleotide sequence ID" value="NZ_BDFD01000006.1"/>
</dbReference>
<dbReference type="SUPFAM" id="SSF51735">
    <property type="entry name" value="NAD(P)-binding Rossmann-fold domains"/>
    <property type="match status" value="1"/>
</dbReference>
<feature type="transmembrane region" description="Helical" evidence="1">
    <location>
        <begin position="200"/>
        <end position="218"/>
    </location>
</feature>
<dbReference type="Gene3D" id="1.10.287.70">
    <property type="match status" value="1"/>
</dbReference>
<dbReference type="Proteomes" id="UP000231632">
    <property type="component" value="Unassembled WGS sequence"/>
</dbReference>
<comment type="caution">
    <text evidence="2">The sequence shown here is derived from an EMBL/GenBank/DDBJ whole genome shotgun (WGS) entry which is preliminary data.</text>
</comment>